<evidence type="ECO:0000256" key="1">
    <source>
        <dbReference type="SAM" id="MobiDB-lite"/>
    </source>
</evidence>
<feature type="compositionally biased region" description="Polar residues" evidence="1">
    <location>
        <begin position="392"/>
        <end position="404"/>
    </location>
</feature>
<reference evidence="3 4" key="1">
    <citation type="journal article" date="2011" name="Science">
        <title>The ecoresponsive genome of Daphnia pulex.</title>
        <authorList>
            <person name="Colbourne J.K."/>
            <person name="Pfrender M.E."/>
            <person name="Gilbert D."/>
            <person name="Thomas W.K."/>
            <person name="Tucker A."/>
            <person name="Oakley T.H."/>
            <person name="Tokishita S."/>
            <person name="Aerts A."/>
            <person name="Arnold G.J."/>
            <person name="Basu M.K."/>
            <person name="Bauer D.J."/>
            <person name="Caceres C.E."/>
            <person name="Carmel L."/>
            <person name="Casola C."/>
            <person name="Choi J.H."/>
            <person name="Detter J.C."/>
            <person name="Dong Q."/>
            <person name="Dusheyko S."/>
            <person name="Eads B.D."/>
            <person name="Frohlich T."/>
            <person name="Geiler-Samerotte K.A."/>
            <person name="Gerlach D."/>
            <person name="Hatcher P."/>
            <person name="Jogdeo S."/>
            <person name="Krijgsveld J."/>
            <person name="Kriventseva E.V."/>
            <person name="Kultz D."/>
            <person name="Laforsch C."/>
            <person name="Lindquist E."/>
            <person name="Lopez J."/>
            <person name="Manak J.R."/>
            <person name="Muller J."/>
            <person name="Pangilinan J."/>
            <person name="Patwardhan R.P."/>
            <person name="Pitluck S."/>
            <person name="Pritham E.J."/>
            <person name="Rechtsteiner A."/>
            <person name="Rho M."/>
            <person name="Rogozin I.B."/>
            <person name="Sakarya O."/>
            <person name="Salamov A."/>
            <person name="Schaack S."/>
            <person name="Shapiro H."/>
            <person name="Shiga Y."/>
            <person name="Skalitzky C."/>
            <person name="Smith Z."/>
            <person name="Souvorov A."/>
            <person name="Sung W."/>
            <person name="Tang Z."/>
            <person name="Tsuchiya D."/>
            <person name="Tu H."/>
            <person name="Vos H."/>
            <person name="Wang M."/>
            <person name="Wolf Y.I."/>
            <person name="Yamagata H."/>
            <person name="Yamada T."/>
            <person name="Ye Y."/>
            <person name="Shaw J.R."/>
            <person name="Andrews J."/>
            <person name="Crease T.J."/>
            <person name="Tang H."/>
            <person name="Lucas S.M."/>
            <person name="Robertson H.M."/>
            <person name="Bork P."/>
            <person name="Koonin E.V."/>
            <person name="Zdobnov E.M."/>
            <person name="Grigoriev I.V."/>
            <person name="Lynch M."/>
            <person name="Boore J.L."/>
        </authorList>
    </citation>
    <scope>NUCLEOTIDE SEQUENCE [LARGE SCALE GENOMIC DNA]</scope>
</reference>
<dbReference type="HOGENOM" id="CLU_586983_0_0_1"/>
<evidence type="ECO:0000313" key="3">
    <source>
        <dbReference type="EMBL" id="EFX85903.1"/>
    </source>
</evidence>
<organism evidence="3 4">
    <name type="scientific">Daphnia pulex</name>
    <name type="common">Water flea</name>
    <dbReference type="NCBI Taxonomy" id="6669"/>
    <lineage>
        <taxon>Eukaryota</taxon>
        <taxon>Metazoa</taxon>
        <taxon>Ecdysozoa</taxon>
        <taxon>Arthropoda</taxon>
        <taxon>Crustacea</taxon>
        <taxon>Branchiopoda</taxon>
        <taxon>Diplostraca</taxon>
        <taxon>Cladocera</taxon>
        <taxon>Anomopoda</taxon>
        <taxon>Daphniidae</taxon>
        <taxon>Daphnia</taxon>
    </lineage>
</organism>
<feature type="compositionally biased region" description="Low complexity" evidence="1">
    <location>
        <begin position="82"/>
        <end position="97"/>
    </location>
</feature>
<proteinExistence type="predicted"/>
<feature type="region of interest" description="Disordered" evidence="1">
    <location>
        <begin position="211"/>
        <end position="247"/>
    </location>
</feature>
<keyword evidence="2" id="KW-0732">Signal</keyword>
<feature type="region of interest" description="Disordered" evidence="1">
    <location>
        <begin position="76"/>
        <end position="107"/>
    </location>
</feature>
<dbReference type="OrthoDB" id="6372098at2759"/>
<keyword evidence="4" id="KW-1185">Reference proteome</keyword>
<evidence type="ECO:0000313" key="4">
    <source>
        <dbReference type="Proteomes" id="UP000000305"/>
    </source>
</evidence>
<protein>
    <submittedName>
        <fullName evidence="3">Uncharacterized protein</fullName>
    </submittedName>
</protein>
<name>E9G3Y9_DAPPU</name>
<feature type="chain" id="PRO_5003237137" evidence="2">
    <location>
        <begin position="18"/>
        <end position="466"/>
    </location>
</feature>
<sequence length="466" mass="51738">MAIFTCLIILQLSITDANPILSSKSATVGNRQSGRKLVNFQRFIRSHANLTEDNQQFDVGATSEPFVATTEDLAPEDDTFDSTESSPIQSPSSFVISTASDPSEELPSLPLDVNFLQDTTENITPMSDIQDFSIMPVVDITESIAKELEDLSVNPEDGSQPSPTDFLINPQGSIEEIEIQSPSVASPSNPVDPPQSKLLISVTTASPDLPFTAAPADASTEISKKESTNKTEYSSFSSNEEEEQENISNDVMTHLPEKSTHSHESISNEEEYPVVVPAIVISKLLTNIAENPSTTEALQSTSTEPSDLPDFPIFYPGLRIATTPQTPEKEDPFPLNPSWSMKMNDIFSTDQQLQSGLENKMRPQFIHPRVVLPQFKPNQPLYPDVPNSYYTFQPNQPQFSQASSIDPPRAPYPHPQGNSSPFYYRPFESALPKPRRLVFPPISNTRENFRFHVNWADELMGRSNWA</sequence>
<dbReference type="AlphaFoldDB" id="E9G3Y9"/>
<feature type="signal peptide" evidence="2">
    <location>
        <begin position="1"/>
        <end position="17"/>
    </location>
</feature>
<evidence type="ECO:0000256" key="2">
    <source>
        <dbReference type="SAM" id="SignalP"/>
    </source>
</evidence>
<gene>
    <name evidence="3" type="ORF">DAPPUDRAFT_313721</name>
</gene>
<accession>E9G3Y9</accession>
<dbReference type="Proteomes" id="UP000000305">
    <property type="component" value="Unassembled WGS sequence"/>
</dbReference>
<dbReference type="InParanoid" id="E9G3Y9"/>
<feature type="region of interest" description="Disordered" evidence="1">
    <location>
        <begin position="392"/>
        <end position="418"/>
    </location>
</feature>
<dbReference type="KEGG" id="dpx:DAPPUDRAFT_313721"/>
<dbReference type="EMBL" id="GL732531">
    <property type="protein sequence ID" value="EFX85903.1"/>
    <property type="molecule type" value="Genomic_DNA"/>
</dbReference>